<keyword evidence="3" id="KW-1185">Reference proteome</keyword>
<dbReference type="OrthoDB" id="3944544at2759"/>
<protein>
    <submittedName>
        <fullName evidence="2">Uncharacterized protein</fullName>
    </submittedName>
</protein>
<feature type="compositionally biased region" description="Low complexity" evidence="1">
    <location>
        <begin position="172"/>
        <end position="221"/>
    </location>
</feature>
<feature type="region of interest" description="Disordered" evidence="1">
    <location>
        <begin position="161"/>
        <end position="226"/>
    </location>
</feature>
<comment type="caution">
    <text evidence="2">The sequence shown here is derived from an EMBL/GenBank/DDBJ whole genome shotgun (WGS) entry which is preliminary data.</text>
</comment>
<name>A0A9P4J8F6_9PEZI</name>
<sequence>MSSAASTAACTGSPSLNLVIDPHIGYQWPNNSQVSGYVCTTAPFGEYSAQRFAACCQGTVHTVSQPTAPGDISYPASCVSWCFVNATSDITGNTTPANPYGFSDYFLCLYPGTYAQDQGAGQGGVTCGWVNDPNGPASTATQSPSPTWNLQSSYSTVSIQTSAHTADPPLDSSTTSLSETTSQTTSSTTTAPMPTQHTTVTSSQQPSASATATTSANAGTSLRTPSTGTTALSLWILVALLGTCLVIT</sequence>
<dbReference type="AlphaFoldDB" id="A0A9P4J8F6"/>
<evidence type="ECO:0000256" key="1">
    <source>
        <dbReference type="SAM" id="MobiDB-lite"/>
    </source>
</evidence>
<accession>A0A9P4J8F6</accession>
<gene>
    <name evidence="2" type="ORF">K461DRAFT_264192</name>
</gene>
<organism evidence="2 3">
    <name type="scientific">Myriangium duriaei CBS 260.36</name>
    <dbReference type="NCBI Taxonomy" id="1168546"/>
    <lineage>
        <taxon>Eukaryota</taxon>
        <taxon>Fungi</taxon>
        <taxon>Dikarya</taxon>
        <taxon>Ascomycota</taxon>
        <taxon>Pezizomycotina</taxon>
        <taxon>Dothideomycetes</taxon>
        <taxon>Dothideomycetidae</taxon>
        <taxon>Myriangiales</taxon>
        <taxon>Myriangiaceae</taxon>
        <taxon>Myriangium</taxon>
    </lineage>
</organism>
<evidence type="ECO:0000313" key="2">
    <source>
        <dbReference type="EMBL" id="KAF2157268.1"/>
    </source>
</evidence>
<proteinExistence type="predicted"/>
<dbReference type="EMBL" id="ML996081">
    <property type="protein sequence ID" value="KAF2157268.1"/>
    <property type="molecule type" value="Genomic_DNA"/>
</dbReference>
<evidence type="ECO:0000313" key="3">
    <source>
        <dbReference type="Proteomes" id="UP000799439"/>
    </source>
</evidence>
<dbReference type="Proteomes" id="UP000799439">
    <property type="component" value="Unassembled WGS sequence"/>
</dbReference>
<reference evidence="2" key="1">
    <citation type="journal article" date="2020" name="Stud. Mycol.">
        <title>101 Dothideomycetes genomes: a test case for predicting lifestyles and emergence of pathogens.</title>
        <authorList>
            <person name="Haridas S."/>
            <person name="Albert R."/>
            <person name="Binder M."/>
            <person name="Bloem J."/>
            <person name="Labutti K."/>
            <person name="Salamov A."/>
            <person name="Andreopoulos B."/>
            <person name="Baker S."/>
            <person name="Barry K."/>
            <person name="Bills G."/>
            <person name="Bluhm B."/>
            <person name="Cannon C."/>
            <person name="Castanera R."/>
            <person name="Culley D."/>
            <person name="Daum C."/>
            <person name="Ezra D."/>
            <person name="Gonzalez J."/>
            <person name="Henrissat B."/>
            <person name="Kuo A."/>
            <person name="Liang C."/>
            <person name="Lipzen A."/>
            <person name="Lutzoni F."/>
            <person name="Magnuson J."/>
            <person name="Mondo S."/>
            <person name="Nolan M."/>
            <person name="Ohm R."/>
            <person name="Pangilinan J."/>
            <person name="Park H.-J."/>
            <person name="Ramirez L."/>
            <person name="Alfaro M."/>
            <person name="Sun H."/>
            <person name="Tritt A."/>
            <person name="Yoshinaga Y."/>
            <person name="Zwiers L.-H."/>
            <person name="Turgeon B."/>
            <person name="Goodwin S."/>
            <person name="Spatafora J."/>
            <person name="Crous P."/>
            <person name="Grigoriev I."/>
        </authorList>
    </citation>
    <scope>NUCLEOTIDE SEQUENCE</scope>
    <source>
        <strain evidence="2">CBS 260.36</strain>
    </source>
</reference>